<dbReference type="GeneID" id="20660816"/>
<dbReference type="SUPFAM" id="SSF52540">
    <property type="entry name" value="P-loop containing nucleoside triphosphate hydrolases"/>
    <property type="match status" value="1"/>
</dbReference>
<organism evidence="1 2">
    <name type="scientific">Phytophthora sojae (strain P6497)</name>
    <name type="common">Soybean stem and root rot agent</name>
    <name type="synonym">Phytophthora megasperma f. sp. glycines</name>
    <dbReference type="NCBI Taxonomy" id="1094619"/>
    <lineage>
        <taxon>Eukaryota</taxon>
        <taxon>Sar</taxon>
        <taxon>Stramenopiles</taxon>
        <taxon>Oomycota</taxon>
        <taxon>Peronosporomycetes</taxon>
        <taxon>Peronosporales</taxon>
        <taxon>Peronosporaceae</taxon>
        <taxon>Phytophthora</taxon>
    </lineage>
</organism>
<dbReference type="Proteomes" id="UP000002640">
    <property type="component" value="Unassembled WGS sequence"/>
</dbReference>
<dbReference type="EMBL" id="JH159160">
    <property type="protein sequence ID" value="EGZ08858.1"/>
    <property type="molecule type" value="Genomic_DNA"/>
</dbReference>
<accession>G5A6A3</accession>
<dbReference type="RefSeq" id="XP_009535491.1">
    <property type="nucleotide sequence ID" value="XM_009537196.1"/>
</dbReference>
<reference evidence="1 2" key="1">
    <citation type="journal article" date="2006" name="Science">
        <title>Phytophthora genome sequences uncover evolutionary origins and mechanisms of pathogenesis.</title>
        <authorList>
            <person name="Tyler B.M."/>
            <person name="Tripathy S."/>
            <person name="Zhang X."/>
            <person name="Dehal P."/>
            <person name="Jiang R.H."/>
            <person name="Aerts A."/>
            <person name="Arredondo F.D."/>
            <person name="Baxter L."/>
            <person name="Bensasson D."/>
            <person name="Beynon J.L."/>
            <person name="Chapman J."/>
            <person name="Damasceno C.M."/>
            <person name="Dorrance A.E."/>
            <person name="Dou D."/>
            <person name="Dickerman A.W."/>
            <person name="Dubchak I.L."/>
            <person name="Garbelotto M."/>
            <person name="Gijzen M."/>
            <person name="Gordon S.G."/>
            <person name="Govers F."/>
            <person name="Grunwald N.J."/>
            <person name="Huang W."/>
            <person name="Ivors K.L."/>
            <person name="Jones R.W."/>
            <person name="Kamoun S."/>
            <person name="Krampis K."/>
            <person name="Lamour K.H."/>
            <person name="Lee M.K."/>
            <person name="McDonald W.H."/>
            <person name="Medina M."/>
            <person name="Meijer H.J."/>
            <person name="Nordberg E.K."/>
            <person name="Maclean D.J."/>
            <person name="Ospina-Giraldo M.D."/>
            <person name="Morris P.F."/>
            <person name="Phuntumart V."/>
            <person name="Putnam N.H."/>
            <person name="Rash S."/>
            <person name="Rose J.K."/>
            <person name="Sakihama Y."/>
            <person name="Salamov A.A."/>
            <person name="Savidor A."/>
            <person name="Scheuring C.F."/>
            <person name="Smith B.M."/>
            <person name="Sobral B.W."/>
            <person name="Terry A."/>
            <person name="Torto-Alalibo T.A."/>
            <person name="Win J."/>
            <person name="Xu Z."/>
            <person name="Zhang H."/>
            <person name="Grigoriev I.V."/>
            <person name="Rokhsar D.S."/>
            <person name="Boore J.L."/>
        </authorList>
    </citation>
    <scope>NUCLEOTIDE SEQUENCE [LARGE SCALE GENOMIC DNA]</scope>
    <source>
        <strain evidence="1 2">P6497</strain>
    </source>
</reference>
<evidence type="ECO:0000313" key="1">
    <source>
        <dbReference type="EMBL" id="EGZ08858.1"/>
    </source>
</evidence>
<dbReference type="InParanoid" id="G5A6A3"/>
<name>G5A6A3_PHYSP</name>
<dbReference type="InterPro" id="IPR027417">
    <property type="entry name" value="P-loop_NTPase"/>
</dbReference>
<dbReference type="AlphaFoldDB" id="G5A6A3"/>
<keyword evidence="2" id="KW-1185">Reference proteome</keyword>
<evidence type="ECO:0000313" key="2">
    <source>
        <dbReference type="Proteomes" id="UP000002640"/>
    </source>
</evidence>
<dbReference type="KEGG" id="psoj:PHYSODRAFT_524913"/>
<gene>
    <name evidence="1" type="ORF">PHYSODRAFT_524913</name>
</gene>
<proteinExistence type="predicted"/>
<protein>
    <recommendedName>
        <fullName evidence="3">Crinkler effector protein N-terminal domain-containing protein</fullName>
    </recommendedName>
</protein>
<sequence length="437" mass="49887">MEPAVLNATLPIKVFCGVFRAARVLSVETEFNADVGNVRDALGDKLDIRPRELNLYLAKKNGQWVKADEKLEDFLLRGKSGDLELQRVWPRLKLSTFFEPKSGGIHLLVEPPQHHTYIRKHPSLHKLSLPDFKKSCNKSGLLPQTGDFLKLFEWDDSDCGDVKDIRAIGEILGFTGSQFYIRKEILCVLASFKKIFYKKLTDTNTKLGEQFILMGSPGTGKSCIVALICFYFAIEKNAPVVWHRKSDTMNGGLAVTRLFDQGNYYEWIDLAGHAYYTLVYDSHRGDDHHRRWVCLDGFTQREVKRRDWGTCYSLLAVSGQFDYDPFVQQMGLLPYGRRDELEDLAKKLEGLDESEFASRYFVSGGNLRDFLLPVAESRQLVEASMCRLTCEDANALLSEYKSSLNEEFDRIRMMGVPDTTNVEQYIDPFCGLMTTSR</sequence>
<evidence type="ECO:0008006" key="3">
    <source>
        <dbReference type="Google" id="ProtNLM"/>
    </source>
</evidence>